<reference evidence="2 3" key="1">
    <citation type="journal article" date="2024" name="Front. Microbiol.">
        <title>Transcriptomic insights into the dominance of two phototrophs throughout the water column of a tropical hypersaline-alkaline crater lake (Dziani Dzaha, Mayotte).</title>
        <authorList>
            <person name="Duperron S."/>
            <person name="Halary S."/>
            <person name="Bouly J.-P."/>
            <person name="Roussel T."/>
            <person name="Hugoni M."/>
            <person name="Bruto M."/>
            <person name="Oger P."/>
            <person name="Duval C."/>
            <person name="Woo A."/>
            <person name="Jezequiel D."/>
            <person name="Ader M."/>
            <person name="Leboulanger C."/>
            <person name="Agogue H."/>
            <person name="Grossi V."/>
            <person name="Trousselier M."/>
            <person name="Bernard C."/>
        </authorList>
    </citation>
    <scope>NUCLEOTIDE SEQUENCE [LARGE SCALE GENOMIC DNA]</scope>
    <source>
        <strain evidence="2 3">PMC 851.14</strain>
    </source>
</reference>
<evidence type="ECO:0000259" key="1">
    <source>
        <dbReference type="Pfam" id="PF01926"/>
    </source>
</evidence>
<organism evidence="2 3">
    <name type="scientific">Limnospira fusiformis PMC 851.14</name>
    <dbReference type="NCBI Taxonomy" id="2219512"/>
    <lineage>
        <taxon>Bacteria</taxon>
        <taxon>Bacillati</taxon>
        <taxon>Cyanobacteriota</taxon>
        <taxon>Cyanophyceae</taxon>
        <taxon>Oscillatoriophycideae</taxon>
        <taxon>Oscillatoriales</taxon>
        <taxon>Sirenicapillariaceae</taxon>
        <taxon>Limnospira</taxon>
    </lineage>
</organism>
<dbReference type="SUPFAM" id="SSF52540">
    <property type="entry name" value="P-loop containing nucleoside triphosphate hydrolases"/>
    <property type="match status" value="2"/>
</dbReference>
<dbReference type="Proteomes" id="UP001387447">
    <property type="component" value="Unassembled WGS sequence"/>
</dbReference>
<feature type="domain" description="G" evidence="1">
    <location>
        <begin position="456"/>
        <end position="557"/>
    </location>
</feature>
<dbReference type="PANTHER" id="PTHR42714">
    <property type="entry name" value="TRNA MODIFICATION GTPASE GTPBP3"/>
    <property type="match status" value="1"/>
</dbReference>
<proteinExistence type="predicted"/>
<evidence type="ECO:0000313" key="2">
    <source>
        <dbReference type="EMBL" id="MEK9511991.1"/>
    </source>
</evidence>
<gene>
    <name evidence="2" type="ORF">AAEJ74_09915</name>
</gene>
<dbReference type="PANTHER" id="PTHR42714:SF2">
    <property type="entry name" value="TRNA MODIFICATION GTPASE GTPBP3, MITOCHONDRIAL"/>
    <property type="match status" value="1"/>
</dbReference>
<name>A0ABU9EJW7_LIMFS</name>
<protein>
    <submittedName>
        <fullName evidence="2">GTPase</fullName>
    </submittedName>
</protein>
<dbReference type="EMBL" id="JBBWYZ010000008">
    <property type="protein sequence ID" value="MEK9511991.1"/>
    <property type="molecule type" value="Genomic_DNA"/>
</dbReference>
<dbReference type="RefSeq" id="WP_368662973.1">
    <property type="nucleotide sequence ID" value="NZ_JBBWYZ010000008.1"/>
</dbReference>
<accession>A0ABU9EJW7</accession>
<dbReference type="InterPro" id="IPR006073">
    <property type="entry name" value="GTP-bd"/>
</dbReference>
<evidence type="ECO:0000313" key="3">
    <source>
        <dbReference type="Proteomes" id="UP001387447"/>
    </source>
</evidence>
<comment type="caution">
    <text evidence="2">The sequence shown here is derived from an EMBL/GenBank/DDBJ whole genome shotgun (WGS) entry which is preliminary data.</text>
</comment>
<dbReference type="Gene3D" id="3.40.50.300">
    <property type="entry name" value="P-loop containing nucleotide triphosphate hydrolases"/>
    <property type="match status" value="2"/>
</dbReference>
<feature type="domain" description="G" evidence="1">
    <location>
        <begin position="46"/>
        <end position="200"/>
    </location>
</feature>
<dbReference type="InterPro" id="IPR027417">
    <property type="entry name" value="P-loop_NTPase"/>
</dbReference>
<dbReference type="Pfam" id="PF01926">
    <property type="entry name" value="MMR_HSR1"/>
    <property type="match status" value="2"/>
</dbReference>
<keyword evidence="3" id="KW-1185">Reference proteome</keyword>
<sequence>MLIHIFCVKILRSFYSQAGSNCLSLTSWLTKIILHLVRWLEKDRLTVVFFGKTGVGKSSTLNAMFGLNWDTDHAIACTKKPQFADFPIVSRKQVVIFALYLLINNGLYRLALQLLQHYLNTFKYADCPYHQLRVVDLPGIGETPTADRKYMAYYKKWVAKADVLVWITQADTRAYKRDEIFLKKLKPFFKPSIYLILALNKIDFLGVYEGQNKFAIDKKEPSPDQLKLIPEKIDDIYGIFQNALNGAIVFDKSQIVPYTSFYGWGLENLRTKILARSSKVMCKNLNELWPSFWRKPKPPEIPLRLVVALNQVDKIIPDGWNNKLNAPQKEAEKEIERQCQDIIKKLREETQIDDSNIEYYSALKRYRLICLLNKIIQNAYGGFKLGNIDPKYPFELADDPEVKEFADQQRSKMDKSYEKKIDSDNQIFKKLQEIISKDDLEFIRRLLEQETKLPPKVAVIGKAGVGKTTTINNLFNAELKTSPTTVGTTQAQTKEFTLSTGGTLTVIDMPGYGRSEKEDQEYEKIYKDLIPSCDLILLILQADIKGIADDIEMIKTIKKWLQDCPTPQRPTN</sequence>